<evidence type="ECO:0000256" key="3">
    <source>
        <dbReference type="ARBA" id="ARBA00022490"/>
    </source>
</evidence>
<dbReference type="InterPro" id="IPR001375">
    <property type="entry name" value="Peptidase_S9_cat"/>
</dbReference>
<evidence type="ECO:0000259" key="6">
    <source>
        <dbReference type="Pfam" id="PF19283"/>
    </source>
</evidence>
<dbReference type="EMBL" id="CAJQZP010001507">
    <property type="protein sequence ID" value="CAG5051695.1"/>
    <property type="molecule type" value="Genomic_DNA"/>
</dbReference>
<keyword evidence="4" id="KW-0378">Hydrolase</keyword>
<feature type="domain" description="Acylamino-acid-releasing enzyme N-terminal" evidence="6">
    <location>
        <begin position="32"/>
        <end position="439"/>
    </location>
</feature>
<comment type="subcellular location">
    <subcellularLocation>
        <location evidence="1">Cytoplasm</location>
    </subcellularLocation>
</comment>
<dbReference type="AlphaFoldDB" id="A0A8S3Y353"/>
<organism evidence="7 8">
    <name type="scientific">Parnassius apollo</name>
    <name type="common">Apollo butterfly</name>
    <name type="synonym">Papilio apollo</name>
    <dbReference type="NCBI Taxonomy" id="110799"/>
    <lineage>
        <taxon>Eukaryota</taxon>
        <taxon>Metazoa</taxon>
        <taxon>Ecdysozoa</taxon>
        <taxon>Arthropoda</taxon>
        <taxon>Hexapoda</taxon>
        <taxon>Insecta</taxon>
        <taxon>Pterygota</taxon>
        <taxon>Neoptera</taxon>
        <taxon>Endopterygota</taxon>
        <taxon>Lepidoptera</taxon>
        <taxon>Glossata</taxon>
        <taxon>Ditrysia</taxon>
        <taxon>Papilionoidea</taxon>
        <taxon>Papilionidae</taxon>
        <taxon>Parnassiinae</taxon>
        <taxon>Parnassini</taxon>
        <taxon>Parnassius</taxon>
        <taxon>Parnassius</taxon>
    </lineage>
</organism>
<evidence type="ECO:0000313" key="8">
    <source>
        <dbReference type="Proteomes" id="UP000691718"/>
    </source>
</evidence>
<comment type="similarity">
    <text evidence="2">Belongs to the peptidase S9C family.</text>
</comment>
<dbReference type="PANTHER" id="PTHR42776:SF4">
    <property type="entry name" value="ACYLAMINO-ACID-RELEASING ENZYME"/>
    <property type="match status" value="1"/>
</dbReference>
<comment type="caution">
    <text evidence="7">The sequence shown here is derived from an EMBL/GenBank/DDBJ whole genome shotgun (WGS) entry which is preliminary data.</text>
</comment>
<gene>
    <name evidence="7" type="ORF">PAPOLLO_LOCUS25156</name>
</gene>
<name>A0A8S3Y353_PARAO</name>
<dbReference type="InterPro" id="IPR002471">
    <property type="entry name" value="Pept_S9_AS"/>
</dbReference>
<evidence type="ECO:0000256" key="2">
    <source>
        <dbReference type="ARBA" id="ARBA00010040"/>
    </source>
</evidence>
<sequence length="796" mass="88191">MLRMSFQIETIVNAYKTLAKIPAIVGGKLNNNGNRISCKWSVRNLDKGKSTKYLHDYILDTDLNVIAQSDFGVDVSNELLSAVSPKGMYKAVIREEKEGKENKKQYLEVWCRHNLAHCIDLTALDVHGDVYADSEFGSLDWSQDETAIVYVAEKKLKKSEPYIKRKSEDKSKVDGSGESAPKKGEEFLYRQDWGEQLVGKQMSVIVVCRLPAESFTVLEGLPESWCPGQVRFTNDGQSVVGVAWETEPRRLGLIFCTNRPSYIFNLTLDGTMTKISSEGMSVRSPRLSSNGDLLWLQRVADGPHHACHALVAKRKDSNEISSLIDIVQTELKIQNGESFYGIYSQALPSKCFASDNRVVFSTPQRNEIRSYVVNIDNSSIIDISNKSIIGSTTVLDVKSDVILASCSNMTTPGQLYVARLPAKGSEANIKWIQVTKPCEVPTSVANSTVHYMELEQNTQDTIKSFTALYFAPNGEDKKLPLIVWPHGGPHSGFVNAYSLEAALFNMLGFASLQINYRGSVGSGEASVRYLPKRVGDADVKDCKLATDEVLKQHPVDPNKLCLFGGSHGGFLVTHLSGQYPDLYKVVVSRNPVIDVASFASVRINFRGSTGQGDNTVRSLISHVGEYDVKDCLLLLTNLRERDARLDKLVIYGGSYGGFVAAHLAGRYPDMFKVMVLRNPLIDLATKGHYADNSDGCAVEAGFTFTEKGPVSEEELVAMRRCSPLVHVHRVKAPTALMLGSGDKRVPYYQGLEYSRRLKANGVPTRVYMYEDNHSLSSLPAEMDNLINSADWFLTHL</sequence>
<dbReference type="OrthoDB" id="416344at2759"/>
<protein>
    <submittedName>
        <fullName evidence="7">(apollo) hypothetical protein</fullName>
    </submittedName>
</protein>
<dbReference type="InterPro" id="IPR045550">
    <property type="entry name" value="AARE_N"/>
</dbReference>
<evidence type="ECO:0000256" key="4">
    <source>
        <dbReference type="ARBA" id="ARBA00022801"/>
    </source>
</evidence>
<reference evidence="7" key="1">
    <citation type="submission" date="2021-04" db="EMBL/GenBank/DDBJ databases">
        <authorList>
            <person name="Tunstrom K."/>
        </authorList>
    </citation>
    <scope>NUCLEOTIDE SEQUENCE</scope>
</reference>
<dbReference type="PROSITE" id="PS00708">
    <property type="entry name" value="PRO_ENDOPEP_SER"/>
    <property type="match status" value="1"/>
</dbReference>
<dbReference type="PANTHER" id="PTHR42776">
    <property type="entry name" value="SERINE PEPTIDASE S9 FAMILY MEMBER"/>
    <property type="match status" value="1"/>
</dbReference>
<dbReference type="GO" id="GO:0006508">
    <property type="term" value="P:proteolysis"/>
    <property type="evidence" value="ECO:0007669"/>
    <property type="project" value="InterPro"/>
</dbReference>
<dbReference type="Proteomes" id="UP000691718">
    <property type="component" value="Unassembled WGS sequence"/>
</dbReference>
<feature type="domain" description="Peptidase S9 prolyl oligopeptidase catalytic" evidence="5">
    <location>
        <begin position="598"/>
        <end position="796"/>
    </location>
</feature>
<evidence type="ECO:0000259" key="5">
    <source>
        <dbReference type="Pfam" id="PF00326"/>
    </source>
</evidence>
<dbReference type="GO" id="GO:0005737">
    <property type="term" value="C:cytoplasm"/>
    <property type="evidence" value="ECO:0007669"/>
    <property type="project" value="UniProtKB-SubCell"/>
</dbReference>
<dbReference type="Pfam" id="PF19283">
    <property type="entry name" value="APEH_N"/>
    <property type="match status" value="1"/>
</dbReference>
<accession>A0A8S3Y353</accession>
<dbReference type="Pfam" id="PF00326">
    <property type="entry name" value="Peptidase_S9"/>
    <property type="match status" value="1"/>
</dbReference>
<dbReference type="GO" id="GO:0004252">
    <property type="term" value="F:serine-type endopeptidase activity"/>
    <property type="evidence" value="ECO:0007669"/>
    <property type="project" value="InterPro"/>
</dbReference>
<proteinExistence type="inferred from homology"/>
<keyword evidence="3" id="KW-0963">Cytoplasm</keyword>
<evidence type="ECO:0000256" key="1">
    <source>
        <dbReference type="ARBA" id="ARBA00004496"/>
    </source>
</evidence>
<keyword evidence="8" id="KW-1185">Reference proteome</keyword>
<evidence type="ECO:0000313" key="7">
    <source>
        <dbReference type="EMBL" id="CAG5051695.1"/>
    </source>
</evidence>